<protein>
    <submittedName>
        <fullName evidence="3">3-hydroxybenzoate 6-hydroxylase</fullName>
        <ecNumber evidence="3">1.14.13.24</ecNumber>
    </submittedName>
</protein>
<dbReference type="Gene3D" id="3.30.9.10">
    <property type="entry name" value="D-Amino Acid Oxidase, subunit A, domain 2"/>
    <property type="match status" value="1"/>
</dbReference>
<evidence type="ECO:0000313" key="3">
    <source>
        <dbReference type="EMBL" id="SUA43770.1"/>
    </source>
</evidence>
<accession>A0A378WQY4</accession>
<dbReference type="GO" id="GO:0018669">
    <property type="term" value="F:3-hydroxybenzoate 6-monooxygenase activity"/>
    <property type="evidence" value="ECO:0007669"/>
    <property type="project" value="UniProtKB-EC"/>
</dbReference>
<dbReference type="InterPro" id="IPR036188">
    <property type="entry name" value="FAD/NAD-bd_sf"/>
</dbReference>
<evidence type="ECO:0000256" key="1">
    <source>
        <dbReference type="SAM" id="MobiDB-lite"/>
    </source>
</evidence>
<dbReference type="GO" id="GO:0071949">
    <property type="term" value="F:FAD binding"/>
    <property type="evidence" value="ECO:0007669"/>
    <property type="project" value="InterPro"/>
</dbReference>
<dbReference type="Gene3D" id="3.50.50.60">
    <property type="entry name" value="FAD/NAD(P)-binding domain"/>
    <property type="match status" value="1"/>
</dbReference>
<dbReference type="Pfam" id="PF01494">
    <property type="entry name" value="FAD_binding_3"/>
    <property type="match status" value="1"/>
</dbReference>
<feature type="region of interest" description="Disordered" evidence="1">
    <location>
        <begin position="386"/>
        <end position="406"/>
    </location>
</feature>
<proteinExistence type="predicted"/>
<dbReference type="InterPro" id="IPR002938">
    <property type="entry name" value="FAD-bd"/>
</dbReference>
<dbReference type="SUPFAM" id="SSF51905">
    <property type="entry name" value="FAD/NAD(P)-binding domain"/>
    <property type="match status" value="1"/>
</dbReference>
<keyword evidence="3" id="KW-0560">Oxidoreductase</keyword>
<gene>
    <name evidence="3" type="primary">mhbM_1</name>
    <name evidence="3" type="ORF">NCTC13184_03140</name>
</gene>
<dbReference type="PANTHER" id="PTHR46865:SF2">
    <property type="entry name" value="MONOOXYGENASE"/>
    <property type="match status" value="1"/>
</dbReference>
<sequence length="406" mass="45236">MKNERILISGSGIAGQVLAYWLARHGFRPTVVERAPRLRTGGQGVDIRDQAIEVAEKMGIMARVRESAADVAGMRFVRADGRDVARIDTQAIKDKYGSTEAEIMRGDLVRILHDITADDVEYIFGDSVRGLEQDDDGVTVTFEHAAMRRFDLVVGADGLHSTVRRLAFGPESDYVRHMDHYFAFGNTDSTLGPDRWMTVFNTPGHFAGIYRSGNHAQAKAYLMFRSPRRDIDPRDQQAVQALLATEFRGEEAWHVPELLEGVLADPDAYIDTLGQVRMNSWSIDRIALVGDAAYCASPVSGAGAELAFIGAYRLAGELAAAAGDHRIGFRRYEQAHRPLVDRKQQIGPNLRLMAPKTRIGIAVRNLITRLPLLEAMAGMERIMAPRPSRSYPTTRCRQRRSWNEAM</sequence>
<dbReference type="InterPro" id="IPR051704">
    <property type="entry name" value="FAD_aromatic-hydroxylase"/>
</dbReference>
<reference evidence="3 4" key="1">
    <citation type="submission" date="2018-06" db="EMBL/GenBank/DDBJ databases">
        <authorList>
            <consortium name="Pathogen Informatics"/>
            <person name="Doyle S."/>
        </authorList>
    </citation>
    <scope>NUCLEOTIDE SEQUENCE [LARGE SCALE GENOMIC DNA]</scope>
    <source>
        <strain evidence="3 4">NCTC13184</strain>
    </source>
</reference>
<dbReference type="Proteomes" id="UP000255082">
    <property type="component" value="Unassembled WGS sequence"/>
</dbReference>
<evidence type="ECO:0000259" key="2">
    <source>
        <dbReference type="Pfam" id="PF01494"/>
    </source>
</evidence>
<dbReference type="AlphaFoldDB" id="A0A378WQY4"/>
<dbReference type="RefSeq" id="WP_128145206.1">
    <property type="nucleotide sequence ID" value="NZ_UGRU01000001.1"/>
</dbReference>
<feature type="domain" description="FAD-binding" evidence="2">
    <location>
        <begin position="6"/>
        <end position="323"/>
    </location>
</feature>
<dbReference type="PANTHER" id="PTHR46865">
    <property type="entry name" value="OXIDOREDUCTASE-RELATED"/>
    <property type="match status" value="1"/>
</dbReference>
<dbReference type="EC" id="1.14.13.24" evidence="3"/>
<dbReference type="PRINTS" id="PR00420">
    <property type="entry name" value="RNGMNOXGNASE"/>
</dbReference>
<name>A0A378WQY4_9NOCA</name>
<dbReference type="OrthoDB" id="3356051at2"/>
<dbReference type="EMBL" id="UGRU01000001">
    <property type="protein sequence ID" value="SUA43770.1"/>
    <property type="molecule type" value="Genomic_DNA"/>
</dbReference>
<evidence type="ECO:0000313" key="4">
    <source>
        <dbReference type="Proteomes" id="UP000255082"/>
    </source>
</evidence>
<organism evidence="3 4">
    <name type="scientific">Nocardia africana</name>
    <dbReference type="NCBI Taxonomy" id="134964"/>
    <lineage>
        <taxon>Bacteria</taxon>
        <taxon>Bacillati</taxon>
        <taxon>Actinomycetota</taxon>
        <taxon>Actinomycetes</taxon>
        <taxon>Mycobacteriales</taxon>
        <taxon>Nocardiaceae</taxon>
        <taxon>Nocardia</taxon>
    </lineage>
</organism>